<dbReference type="Pfam" id="PF07587">
    <property type="entry name" value="PSD1"/>
    <property type="match status" value="1"/>
</dbReference>
<comment type="caution">
    <text evidence="3">The sequence shown here is derived from an EMBL/GenBank/DDBJ whole genome shotgun (WGS) entry which is preliminary data.</text>
</comment>
<dbReference type="PANTHER" id="PTHR35889:SF3">
    <property type="entry name" value="F-BOX DOMAIN-CONTAINING PROTEIN"/>
    <property type="match status" value="1"/>
</dbReference>
<dbReference type="Proteomes" id="UP001467690">
    <property type="component" value="Unassembled WGS sequence"/>
</dbReference>
<evidence type="ECO:0000313" key="4">
    <source>
        <dbReference type="Proteomes" id="UP001467690"/>
    </source>
</evidence>
<evidence type="ECO:0000313" key="3">
    <source>
        <dbReference type="EMBL" id="MER2494377.1"/>
    </source>
</evidence>
<feature type="domain" description="DUF1553" evidence="2">
    <location>
        <begin position="468"/>
        <end position="721"/>
    </location>
</feature>
<name>A0ABV1RNX3_9ALTE</name>
<keyword evidence="4" id="KW-1185">Reference proteome</keyword>
<organism evidence="3 4">
    <name type="scientific">Catenovulum sediminis</name>
    <dbReference type="NCBI Taxonomy" id="1740262"/>
    <lineage>
        <taxon>Bacteria</taxon>
        <taxon>Pseudomonadati</taxon>
        <taxon>Pseudomonadota</taxon>
        <taxon>Gammaproteobacteria</taxon>
        <taxon>Alteromonadales</taxon>
        <taxon>Alteromonadaceae</taxon>
        <taxon>Catenovulum</taxon>
    </lineage>
</organism>
<dbReference type="EMBL" id="JBELOE010000296">
    <property type="protein sequence ID" value="MER2494377.1"/>
    <property type="molecule type" value="Genomic_DNA"/>
</dbReference>
<protein>
    <submittedName>
        <fullName evidence="3">DUF1549 and DUF1553 domain-containing protein</fullName>
    </submittedName>
</protein>
<proteinExistence type="predicted"/>
<gene>
    <name evidence="3" type="ORF">ABS311_21085</name>
</gene>
<feature type="domain" description="DUF1549" evidence="1">
    <location>
        <begin position="71"/>
        <end position="275"/>
    </location>
</feature>
<reference evidence="3 4" key="1">
    <citation type="submission" date="2024-06" db="EMBL/GenBank/DDBJ databases">
        <authorList>
            <person name="Chen R.Y."/>
        </authorList>
    </citation>
    <scope>NUCLEOTIDE SEQUENCE [LARGE SCALE GENOMIC DNA]</scope>
    <source>
        <strain evidence="3 4">D2</strain>
    </source>
</reference>
<evidence type="ECO:0000259" key="1">
    <source>
        <dbReference type="Pfam" id="PF07583"/>
    </source>
</evidence>
<dbReference type="InterPro" id="IPR022655">
    <property type="entry name" value="DUF1553"/>
</dbReference>
<dbReference type="PANTHER" id="PTHR35889">
    <property type="entry name" value="CYCLOINULO-OLIGOSACCHARIDE FRUCTANOTRANSFERASE-RELATED"/>
    <property type="match status" value="1"/>
</dbReference>
<evidence type="ECO:0000259" key="2">
    <source>
        <dbReference type="Pfam" id="PF07587"/>
    </source>
</evidence>
<dbReference type="RefSeq" id="WP_350403416.1">
    <property type="nucleotide sequence ID" value="NZ_JBELOE010000296.1"/>
</dbReference>
<accession>A0ABV1RNX3</accession>
<dbReference type="Pfam" id="PF07583">
    <property type="entry name" value="PSCyt2"/>
    <property type="match status" value="1"/>
</dbReference>
<dbReference type="InterPro" id="IPR011444">
    <property type="entry name" value="DUF1549"/>
</dbReference>
<sequence length="778" mass="89775">MINRTSLLAAVVMLIWVSVPMTLYGFPDNARKAAAAFEKFKKKQNSGWAYNPIQNSPLPLVHQSDWPTTTVDYFVLEAIEKAGLQPSVSVNKEQFIRRVTLDTWGLVPTPEEVEAFKRDQSPEAYERLVERLLSSEKFGERIGRKWLDLARYSDSSGFESDDNRLNMWRYRDYVINAFNQNKPYDKFVMEQIAGDELWPEDFEANIATGFLANYQDMGSFRDLLLRKYDIEIEMSEQVAETFLAASLGCARCHDHKYDKISQNEYFGFHAFFANSAAFEELEISKENWTVWDQQYQTQKQKYDRHTKELRDQQTQILDKVRVDGLKWRRLRYFANARESLYKPEEEITSLDVWVIHRANFIEVDAQIMRYLRASADETHKAYDEKNIPLWNEYDALQQQVVKYDHLKPKKGSPYYTVVRDLSAEAPETYLRFGGIHERPTTVVEPGLPKLWAKDYDLKIEPMGNSTGRRSALAKWIASKDNPITARVFVNRVWELFFEKGISVNTADFGKAGTAPSNLKLLDHIAYEFMDNNWDVKWLVKTILLSKTYRQVSDYRKDVYAIDSENKLLAVFPRKRLEAEQIRDSLLYVSGKLNQTVGGPAVFPKIPEAMAQGNKYWNNKAGLEDNYRRSVYTFIRRSLPFALTSAFDPADSNAIHHNRVVSTTALQALTLMNSHEVFELTKALSGKIINDVGFDKEKMVKSLFYILFGREPDPVELNSSIDFLQQQTLLISNKAWDGEFSINVPSGLDSNEGVNPLQASAFVDLVHVLASSNEFIYRM</sequence>